<gene>
    <name evidence="1" type="ORF">MTR65_09055</name>
</gene>
<sequence length="252" mass="29162">MIVNYSRKYIFLHSRKTAGSSISVELARSFGPEDIMVGGWGDALNAGVRLNAACEGYARAQMSLAEKVYRTIKRPSPGRINQLVKEYFKREHHFEEDAHSSAEAIRSFAGPFWDEAYKFTFVRNPWDYAVSDYYWRKCHRKDVSFKDFLCIIADPSREDPEGVRPPIVSNWSIYTIDDVLAADFVGRYENLHEDIDTISKRLGVPINLKKTNAKGNVRVSKDIKSLYDDDTIEMVRMIYRNEIESFKYEVPF</sequence>
<evidence type="ECO:0000313" key="1">
    <source>
        <dbReference type="EMBL" id="MCJ1960824.1"/>
    </source>
</evidence>
<dbReference type="EMBL" id="JALHAT010000012">
    <property type="protein sequence ID" value="MCJ1960824.1"/>
    <property type="molecule type" value="Genomic_DNA"/>
</dbReference>
<reference evidence="1" key="1">
    <citation type="submission" date="2022-03" db="EMBL/GenBank/DDBJ databases">
        <title>Identification of a novel bacterium isolated from mangrove sediments.</title>
        <authorList>
            <person name="Pan X."/>
        </authorList>
    </citation>
    <scope>NUCLEOTIDE SEQUENCE</scope>
    <source>
        <strain evidence="1">B2637</strain>
    </source>
</reference>
<comment type="caution">
    <text evidence="1">The sequence shown here is derived from an EMBL/GenBank/DDBJ whole genome shotgun (WGS) entry which is preliminary data.</text>
</comment>
<organism evidence="1 2">
    <name type="scientific">Novosphingobium mangrovi</name>
    <name type="common">ex Hu et al. 2023</name>
    <dbReference type="NCBI Taxonomy" id="2930094"/>
    <lineage>
        <taxon>Bacteria</taxon>
        <taxon>Pseudomonadati</taxon>
        <taxon>Pseudomonadota</taxon>
        <taxon>Alphaproteobacteria</taxon>
        <taxon>Sphingomonadales</taxon>
        <taxon>Sphingomonadaceae</taxon>
        <taxon>Novosphingobium</taxon>
    </lineage>
</organism>
<dbReference type="SUPFAM" id="SSF52540">
    <property type="entry name" value="P-loop containing nucleoside triphosphate hydrolases"/>
    <property type="match status" value="1"/>
</dbReference>
<protein>
    <submittedName>
        <fullName evidence="1">Sulfotransferase family protein</fullName>
    </submittedName>
</protein>
<accession>A0ABT0ACD7</accession>
<dbReference type="RefSeq" id="WP_243799318.1">
    <property type="nucleotide sequence ID" value="NZ_JALHAT010000012.1"/>
</dbReference>
<proteinExistence type="predicted"/>
<evidence type="ECO:0000313" key="2">
    <source>
        <dbReference type="Proteomes" id="UP001162802"/>
    </source>
</evidence>
<dbReference type="InterPro" id="IPR005331">
    <property type="entry name" value="Sulfotransferase"/>
</dbReference>
<keyword evidence="2" id="KW-1185">Reference proteome</keyword>
<name>A0ABT0ACD7_9SPHN</name>
<dbReference type="Proteomes" id="UP001162802">
    <property type="component" value="Unassembled WGS sequence"/>
</dbReference>
<dbReference type="InterPro" id="IPR027417">
    <property type="entry name" value="P-loop_NTPase"/>
</dbReference>
<dbReference type="Pfam" id="PF03567">
    <property type="entry name" value="Sulfotransfer_2"/>
    <property type="match status" value="1"/>
</dbReference>